<dbReference type="RefSeq" id="WP_215504946.1">
    <property type="nucleotide sequence ID" value="NZ_CP076361.1"/>
</dbReference>
<organism evidence="3 4">
    <name type="scientific">Gemmobacter fulvus</name>
    <dbReference type="NCBI Taxonomy" id="2840474"/>
    <lineage>
        <taxon>Bacteria</taxon>
        <taxon>Pseudomonadati</taxon>
        <taxon>Pseudomonadota</taxon>
        <taxon>Alphaproteobacteria</taxon>
        <taxon>Rhodobacterales</taxon>
        <taxon>Paracoccaceae</taxon>
        <taxon>Gemmobacter</taxon>
    </lineage>
</organism>
<protein>
    <submittedName>
        <fullName evidence="3">Glycosyltransferase</fullName>
        <ecNumber evidence="3">2.4.-.-</ecNumber>
    </submittedName>
</protein>
<evidence type="ECO:0000313" key="4">
    <source>
        <dbReference type="Proteomes" id="UP000679352"/>
    </source>
</evidence>
<evidence type="ECO:0000256" key="1">
    <source>
        <dbReference type="ARBA" id="ARBA00022676"/>
    </source>
</evidence>
<dbReference type="GO" id="GO:0016757">
    <property type="term" value="F:glycosyltransferase activity"/>
    <property type="evidence" value="ECO:0007669"/>
    <property type="project" value="UniProtKB-KW"/>
</dbReference>
<sequence>MYDAIFDPAFYGQRHGLGDRGSLKHFIARGDRLGLDPGPYFSTRYYKQRYPDWQVGGAATAAADFLQRIAAGEMRQPHPLIDPAYYLERYPDLAGLGAAAALHFMAHGDAEVRAPSAGFDADFYQRCYLALDQRQPFRHFITEGQQLGHMPKPVPRSQAESSAAMAQAMAGRDRPFLLCAHDAQPAGVPLLTLDLAAALADRSWQPVFLLHRGGPLLDRFRALGPVFLLAEGWDLRGLAQGLAAGTPTVVNTAAAAGMAADLALAGHPCLVLIHEMADYLRAQDLLGDLATAQAAGARLIVSMPSMAAALAAELGPLAALRPGIKRPPAPLAAFRRARRWRKAQSGPVFISAGHAGWRKGFDLFLEAAQALRVQHPEARFIWLGALDRWARALADQALATGLALELPGFVADSLAWYRAADVYLLTSRQDPGPTTVIHAAAVGTPFVGYAADIGIIGMTDGIGQFIAPGDRTAFVAAATAAARAVSRASRLALRRHIRAETALEAYVDGVLAQLMAVSADAAT</sequence>
<name>A0A975P3Q4_9RHOB</name>
<evidence type="ECO:0000256" key="2">
    <source>
        <dbReference type="ARBA" id="ARBA00022679"/>
    </source>
</evidence>
<keyword evidence="2 3" id="KW-0808">Transferase</keyword>
<evidence type="ECO:0000313" key="3">
    <source>
        <dbReference type="EMBL" id="QWK89290.1"/>
    </source>
</evidence>
<dbReference type="SUPFAM" id="SSF53756">
    <property type="entry name" value="UDP-Glycosyltransferase/glycogen phosphorylase"/>
    <property type="match status" value="1"/>
</dbReference>
<dbReference type="PANTHER" id="PTHR12526:SF510">
    <property type="entry name" value="D-INOSITOL 3-PHOSPHATE GLYCOSYLTRANSFERASE"/>
    <property type="match status" value="1"/>
</dbReference>
<dbReference type="Proteomes" id="UP000679352">
    <property type="component" value="Chromosome"/>
</dbReference>
<dbReference type="PANTHER" id="PTHR12526">
    <property type="entry name" value="GLYCOSYLTRANSFERASE"/>
    <property type="match status" value="1"/>
</dbReference>
<accession>A0A975P3Q4</accession>
<proteinExistence type="predicted"/>
<keyword evidence="1 3" id="KW-0328">Glycosyltransferase</keyword>
<dbReference type="Pfam" id="PF13692">
    <property type="entry name" value="Glyco_trans_1_4"/>
    <property type="match status" value="1"/>
</dbReference>
<reference evidence="3" key="1">
    <citation type="submission" date="2021-06" db="EMBL/GenBank/DDBJ databases">
        <title>Direct submission.</title>
        <authorList>
            <person name="Lee C.-S."/>
            <person name="Jin L."/>
        </authorList>
    </citation>
    <scope>NUCLEOTIDE SEQUENCE</scope>
    <source>
        <strain evidence="3">Con5</strain>
    </source>
</reference>
<dbReference type="EC" id="2.4.-.-" evidence="3"/>
<dbReference type="KEGG" id="gfu:KM031_10475"/>
<gene>
    <name evidence="3" type="ORF">KM031_10475</name>
</gene>
<dbReference type="Gene3D" id="3.40.50.2000">
    <property type="entry name" value="Glycogen Phosphorylase B"/>
    <property type="match status" value="1"/>
</dbReference>
<dbReference type="EMBL" id="CP076361">
    <property type="protein sequence ID" value="QWK89290.1"/>
    <property type="molecule type" value="Genomic_DNA"/>
</dbReference>
<keyword evidence="4" id="KW-1185">Reference proteome</keyword>
<dbReference type="AlphaFoldDB" id="A0A975P3Q4"/>